<dbReference type="EMBL" id="MSFO01000001">
    <property type="protein sequence ID" value="PLB54753.1"/>
    <property type="molecule type" value="Genomic_DNA"/>
</dbReference>
<dbReference type="AlphaFoldDB" id="A0A2I2GPG3"/>
<dbReference type="InterPro" id="IPR005152">
    <property type="entry name" value="Lipase_secreted"/>
</dbReference>
<reference evidence="2 3" key="1">
    <citation type="submission" date="2016-12" db="EMBL/GenBank/DDBJ databases">
        <title>The genomes of Aspergillus section Nigri reveals drivers in fungal speciation.</title>
        <authorList>
            <consortium name="DOE Joint Genome Institute"/>
            <person name="Vesth T.C."/>
            <person name="Nybo J."/>
            <person name="Theobald S."/>
            <person name="Brandl J."/>
            <person name="Frisvad J.C."/>
            <person name="Nielsen K.F."/>
            <person name="Lyhne E.K."/>
            <person name="Kogle M.E."/>
            <person name="Kuo A."/>
            <person name="Riley R."/>
            <person name="Clum A."/>
            <person name="Nolan M."/>
            <person name="Lipzen A."/>
            <person name="Salamov A."/>
            <person name="Henrissat B."/>
            <person name="Wiebenga A."/>
            <person name="De Vries R.P."/>
            <person name="Grigoriev I.V."/>
            <person name="Mortensen U.H."/>
            <person name="Andersen M.R."/>
            <person name="Baker S.E."/>
        </authorList>
    </citation>
    <scope>NUCLEOTIDE SEQUENCE [LARGE SCALE GENOMIC DNA]</scope>
    <source>
        <strain evidence="2 3">IBT 23096</strain>
    </source>
</reference>
<comment type="caution">
    <text evidence="2">The sequence shown here is derived from an EMBL/GenBank/DDBJ whole genome shotgun (WGS) entry which is preliminary data.</text>
</comment>
<dbReference type="InterPro" id="IPR029058">
    <property type="entry name" value="AB_hydrolase_fold"/>
</dbReference>
<dbReference type="STRING" id="1392250.A0A2I2GPG3"/>
<keyword evidence="1" id="KW-0732">Signal</keyword>
<feature type="signal peptide" evidence="1">
    <location>
        <begin position="1"/>
        <end position="17"/>
    </location>
</feature>
<dbReference type="Gene3D" id="3.40.50.1820">
    <property type="entry name" value="alpha/beta hydrolase"/>
    <property type="match status" value="2"/>
</dbReference>
<dbReference type="GeneID" id="36555057"/>
<sequence>MQLLALAVALLAMTVSAKTPGQASNFNLSTAVYEKHGCGTACQANLMKASAEDLKVFDTPFDFDFYDTASNFSSSAPGSLLKLKPLNGTALDIPGGVSVYKIQYTSQDIDGSPVPATGFIAMPFVRRQRDPFKLVAAARKAFPHDLTHKWVSMGHSQGGGAVYKLSEHKLVQDDSSGYLGGVSLAPVVKLYDSMIYNTLSFGDASSEEMEDYKVFGVLGSIAFGLQALFPNYTAPFIAPPMRQRLELAQMAQYCDVALSETVTGLSFDDLIGNITATDVAALQKFQKINSPAQGDKASKPLLLIQREKDTIVFKSLIDDAYKDSCDAGNRVRLSVYPGLDHSAAVGASAPEWLSFIGGLFSSTINMTHCVNSTITPFDQEHAASPPDDV</sequence>
<dbReference type="PANTHER" id="PTHR34853:SF1">
    <property type="entry name" value="LIPASE 5"/>
    <property type="match status" value="1"/>
</dbReference>
<keyword evidence="3" id="KW-1185">Reference proteome</keyword>
<evidence type="ECO:0000256" key="1">
    <source>
        <dbReference type="SAM" id="SignalP"/>
    </source>
</evidence>
<gene>
    <name evidence="2" type="ORF">P170DRAFT_421407</name>
</gene>
<name>A0A2I2GPG3_9EURO</name>
<feature type="chain" id="PRO_5025502602" description="Alpha/beta-hydrolase" evidence="1">
    <location>
        <begin position="18"/>
        <end position="389"/>
    </location>
</feature>
<evidence type="ECO:0000313" key="2">
    <source>
        <dbReference type="EMBL" id="PLB54753.1"/>
    </source>
</evidence>
<evidence type="ECO:0000313" key="3">
    <source>
        <dbReference type="Proteomes" id="UP000234275"/>
    </source>
</evidence>
<dbReference type="Proteomes" id="UP000234275">
    <property type="component" value="Unassembled WGS sequence"/>
</dbReference>
<protein>
    <recommendedName>
        <fullName evidence="4">Alpha/beta-hydrolase</fullName>
    </recommendedName>
</protein>
<organism evidence="2 3">
    <name type="scientific">Aspergillus steynii IBT 23096</name>
    <dbReference type="NCBI Taxonomy" id="1392250"/>
    <lineage>
        <taxon>Eukaryota</taxon>
        <taxon>Fungi</taxon>
        <taxon>Dikarya</taxon>
        <taxon>Ascomycota</taxon>
        <taxon>Pezizomycotina</taxon>
        <taxon>Eurotiomycetes</taxon>
        <taxon>Eurotiomycetidae</taxon>
        <taxon>Eurotiales</taxon>
        <taxon>Aspergillaceae</taxon>
        <taxon>Aspergillus</taxon>
        <taxon>Aspergillus subgen. Circumdati</taxon>
    </lineage>
</organism>
<dbReference type="PANTHER" id="PTHR34853">
    <property type="match status" value="1"/>
</dbReference>
<accession>A0A2I2GPG3</accession>
<dbReference type="OrthoDB" id="5382058at2759"/>
<dbReference type="GO" id="GO:0004806">
    <property type="term" value="F:triacylglycerol lipase activity"/>
    <property type="evidence" value="ECO:0007669"/>
    <property type="project" value="InterPro"/>
</dbReference>
<dbReference type="GO" id="GO:0016042">
    <property type="term" value="P:lipid catabolic process"/>
    <property type="evidence" value="ECO:0007669"/>
    <property type="project" value="InterPro"/>
</dbReference>
<dbReference type="RefSeq" id="XP_024710055.1">
    <property type="nucleotide sequence ID" value="XM_024847358.1"/>
</dbReference>
<proteinExistence type="predicted"/>
<dbReference type="SUPFAM" id="SSF53474">
    <property type="entry name" value="alpha/beta-Hydrolases"/>
    <property type="match status" value="1"/>
</dbReference>
<evidence type="ECO:0008006" key="4">
    <source>
        <dbReference type="Google" id="ProtNLM"/>
    </source>
</evidence>
<dbReference type="VEuPathDB" id="FungiDB:P170DRAFT_421407"/>